<dbReference type="PROSITE" id="PS51318">
    <property type="entry name" value="TAT"/>
    <property type="match status" value="1"/>
</dbReference>
<evidence type="ECO:0000256" key="2">
    <source>
        <dbReference type="SAM" id="SignalP"/>
    </source>
</evidence>
<accession>A0A1L1PMU1</accession>
<sequence length="324" mass="33380" precursor="true">MHGRRTILTALAAACLAAGAPSAFAAFPDKPIRLIVPFPAGGATDVVARLLSAHLSQTLQQPVVVENRTGAGGNIGAGIVAKSAPDGYTVLVASPAEVAINEFLYAKMSYEPAKDLVPVAKLASAPLVLVVNSQSPADSVQGLVRRVKSQPDGMNFASSGTGGPQHLAGELFRLLSGTRLTHVPYKGGAPAMTDLLGGRVDLFFSGLPPALPHIQAGKLRVLGVSTAQRSPLLHEAPTVAEQGLAGFDIENWQGVFVPAGTPAPVVELLARSIGEIAANKSFADQLQAQGAAPAFMEPKAFAAFVAAERTKYAKLVKDSGAKAD</sequence>
<feature type="signal peptide" evidence="2">
    <location>
        <begin position="1"/>
        <end position="25"/>
    </location>
</feature>
<dbReference type="PIRSF" id="PIRSF017082">
    <property type="entry name" value="YflP"/>
    <property type="match status" value="1"/>
</dbReference>
<dbReference type="InterPro" id="IPR005064">
    <property type="entry name" value="BUG"/>
</dbReference>
<dbReference type="Pfam" id="PF03401">
    <property type="entry name" value="TctC"/>
    <property type="match status" value="1"/>
</dbReference>
<dbReference type="Proteomes" id="UP000028878">
    <property type="component" value="Unassembled WGS sequence"/>
</dbReference>
<dbReference type="CDD" id="cd13578">
    <property type="entry name" value="PBP2_Bug27"/>
    <property type="match status" value="1"/>
</dbReference>
<feature type="chain" id="PRO_5009681542" evidence="2">
    <location>
        <begin position="26"/>
        <end position="324"/>
    </location>
</feature>
<dbReference type="InterPro" id="IPR006311">
    <property type="entry name" value="TAT_signal"/>
</dbReference>
<dbReference type="PANTHER" id="PTHR42928:SF5">
    <property type="entry name" value="BLR1237 PROTEIN"/>
    <property type="match status" value="1"/>
</dbReference>
<gene>
    <name evidence="3" type="ORF">BN948_01041</name>
</gene>
<dbReference type="Gene3D" id="3.40.190.150">
    <property type="entry name" value="Bordetella uptake gene, domain 1"/>
    <property type="match status" value="1"/>
</dbReference>
<reference evidence="4" key="1">
    <citation type="submission" date="2014-02" db="EMBL/GenBank/DDBJ databases">
        <authorList>
            <person name="Gan H."/>
        </authorList>
    </citation>
    <scope>NUCLEOTIDE SEQUENCE [LARGE SCALE GENOMIC DNA]</scope>
    <source>
        <strain evidence="4">S1</strain>
    </source>
</reference>
<dbReference type="AlphaFoldDB" id="A0A1L1PMU1"/>
<reference evidence="4" key="2">
    <citation type="submission" date="2014-11" db="EMBL/GenBank/DDBJ databases">
        <title>Draft genome sequence of Hydrogenophaga intermedia S1.</title>
        <authorList>
            <person name="Gan H.M."/>
            <person name="Chew T.H."/>
            <person name="Stolz A."/>
        </authorList>
    </citation>
    <scope>NUCLEOTIDE SEQUENCE [LARGE SCALE GENOMIC DNA]</scope>
    <source>
        <strain evidence="4">S1</strain>
    </source>
</reference>
<name>A0A1L1PMU1_HYDIT</name>
<comment type="similarity">
    <text evidence="1">Belongs to the UPF0065 (bug) family.</text>
</comment>
<evidence type="ECO:0000313" key="3">
    <source>
        <dbReference type="EMBL" id="CDN86635.1"/>
    </source>
</evidence>
<dbReference type="SUPFAM" id="SSF53850">
    <property type="entry name" value="Periplasmic binding protein-like II"/>
    <property type="match status" value="1"/>
</dbReference>
<protein>
    <submittedName>
        <fullName evidence="3">Exported protein</fullName>
    </submittedName>
</protein>
<organism evidence="3 4">
    <name type="scientific">Hydrogenophaga intermedia</name>
    <dbReference type="NCBI Taxonomy" id="65786"/>
    <lineage>
        <taxon>Bacteria</taxon>
        <taxon>Pseudomonadati</taxon>
        <taxon>Pseudomonadota</taxon>
        <taxon>Betaproteobacteria</taxon>
        <taxon>Burkholderiales</taxon>
        <taxon>Comamonadaceae</taxon>
        <taxon>Hydrogenophaga</taxon>
    </lineage>
</organism>
<proteinExistence type="inferred from homology"/>
<dbReference type="Gene3D" id="3.40.190.10">
    <property type="entry name" value="Periplasmic binding protein-like II"/>
    <property type="match status" value="1"/>
</dbReference>
<evidence type="ECO:0000313" key="4">
    <source>
        <dbReference type="Proteomes" id="UP000028878"/>
    </source>
</evidence>
<keyword evidence="2" id="KW-0732">Signal</keyword>
<dbReference type="EMBL" id="CCAE010000005">
    <property type="protein sequence ID" value="CDN86635.1"/>
    <property type="molecule type" value="Genomic_DNA"/>
</dbReference>
<dbReference type="RefSeq" id="WP_009515820.1">
    <property type="nucleotide sequence ID" value="NZ_CCAE010000005.1"/>
</dbReference>
<keyword evidence="4" id="KW-1185">Reference proteome</keyword>
<evidence type="ECO:0000256" key="1">
    <source>
        <dbReference type="ARBA" id="ARBA00006987"/>
    </source>
</evidence>
<dbReference type="PANTHER" id="PTHR42928">
    <property type="entry name" value="TRICARBOXYLATE-BINDING PROTEIN"/>
    <property type="match status" value="1"/>
</dbReference>
<dbReference type="InterPro" id="IPR042100">
    <property type="entry name" value="Bug_dom1"/>
</dbReference>